<dbReference type="OrthoDB" id="6423603at2759"/>
<proteinExistence type="predicted"/>
<gene>
    <name evidence="1" type="ORF">E4U42_000282</name>
</gene>
<organism evidence="1 2">
    <name type="scientific">Claviceps africana</name>
    <dbReference type="NCBI Taxonomy" id="83212"/>
    <lineage>
        <taxon>Eukaryota</taxon>
        <taxon>Fungi</taxon>
        <taxon>Dikarya</taxon>
        <taxon>Ascomycota</taxon>
        <taxon>Pezizomycotina</taxon>
        <taxon>Sordariomycetes</taxon>
        <taxon>Hypocreomycetidae</taxon>
        <taxon>Hypocreales</taxon>
        <taxon>Clavicipitaceae</taxon>
        <taxon>Claviceps</taxon>
    </lineage>
</organism>
<sequence>MVTKRLRSAPTTPAPSIPWSSETTLVGASSPVLRSKTLPISPDFFSSAEKLARMTLELKLHKLVGQIDSLVSDVVQLKNKTKENDAFCRQHAGRLNRMCHETEAARRVAESCMRLRDEDRRDVGEHVRRAVQEQVQDELGNMRSVVEDLMGKVDMVPTLAEANAVLAAVRVQREACEAGAGGDTGCSRGNDRRARIEETIRSTRRWHMDHKTTTLTDAEFIAKYLRKQSKRDPAMAAYLQRAIWKRVRARVPEDDGGRARPQSLGEFCRHVVWEDVKRAVEDVLVRRVYGAGESLSQVQM</sequence>
<dbReference type="Proteomes" id="UP000811619">
    <property type="component" value="Unassembled WGS sequence"/>
</dbReference>
<keyword evidence="2" id="KW-1185">Reference proteome</keyword>
<name>A0A8K0NHX5_9HYPO</name>
<protein>
    <submittedName>
        <fullName evidence="1">Uncharacterized protein</fullName>
    </submittedName>
</protein>
<comment type="caution">
    <text evidence="1">The sequence shown here is derived from an EMBL/GenBank/DDBJ whole genome shotgun (WGS) entry which is preliminary data.</text>
</comment>
<reference evidence="1" key="1">
    <citation type="journal article" date="2020" name="bioRxiv">
        <title>Whole genome comparisons of ergot fungi reveals the divergence and evolution of species within the genus Claviceps are the result of varying mechanisms driving genome evolution and host range expansion.</title>
        <authorList>
            <person name="Wyka S.A."/>
            <person name="Mondo S.J."/>
            <person name="Liu M."/>
            <person name="Dettman J."/>
            <person name="Nalam V."/>
            <person name="Broders K.D."/>
        </authorList>
    </citation>
    <scope>NUCLEOTIDE SEQUENCE</scope>
    <source>
        <strain evidence="1">CCC 489</strain>
    </source>
</reference>
<evidence type="ECO:0000313" key="1">
    <source>
        <dbReference type="EMBL" id="KAG5914837.1"/>
    </source>
</evidence>
<dbReference type="EMBL" id="SRPY01001059">
    <property type="protein sequence ID" value="KAG5914837.1"/>
    <property type="molecule type" value="Genomic_DNA"/>
</dbReference>
<evidence type="ECO:0000313" key="2">
    <source>
        <dbReference type="Proteomes" id="UP000811619"/>
    </source>
</evidence>
<accession>A0A8K0NHX5</accession>
<dbReference type="AlphaFoldDB" id="A0A8K0NHX5"/>